<dbReference type="PRINTS" id="PR00263">
    <property type="entry name" value="HBGFFGF"/>
</dbReference>
<dbReference type="SUPFAM" id="SSF50353">
    <property type="entry name" value="Cytokine"/>
    <property type="match status" value="1"/>
</dbReference>
<dbReference type="PRINTS" id="PR00262">
    <property type="entry name" value="IL1HBGF"/>
</dbReference>
<evidence type="ECO:0000256" key="8">
    <source>
        <dbReference type="ARBA" id="ARBA00023246"/>
    </source>
</evidence>
<keyword evidence="7" id="KW-0339">Growth factor</keyword>
<accession>A0A401P171</accession>
<keyword evidence="8" id="KW-0497">Mitogen</keyword>
<dbReference type="FunFam" id="2.80.10.50:FF:000033">
    <property type="entry name" value="Fibroblast growth factor"/>
    <property type="match status" value="1"/>
</dbReference>
<dbReference type="PROSITE" id="PS00247">
    <property type="entry name" value="HBGF_FGF"/>
    <property type="match status" value="1"/>
</dbReference>
<reference evidence="10 11" key="1">
    <citation type="journal article" date="2018" name="Nat. Ecol. Evol.">
        <title>Shark genomes provide insights into elasmobranch evolution and the origin of vertebrates.</title>
        <authorList>
            <person name="Hara Y"/>
            <person name="Yamaguchi K"/>
            <person name="Onimaru K"/>
            <person name="Kadota M"/>
            <person name="Koyanagi M"/>
            <person name="Keeley SD"/>
            <person name="Tatsumi K"/>
            <person name="Tanaka K"/>
            <person name="Motone F"/>
            <person name="Kageyama Y"/>
            <person name="Nozu R"/>
            <person name="Adachi N"/>
            <person name="Nishimura O"/>
            <person name="Nakagawa R"/>
            <person name="Tanegashima C"/>
            <person name="Kiyatake I"/>
            <person name="Matsumoto R"/>
            <person name="Murakumo K"/>
            <person name="Nishida K"/>
            <person name="Terakita A"/>
            <person name="Kuratani S"/>
            <person name="Sato K"/>
            <person name="Hyodo S Kuraku.S."/>
        </authorList>
    </citation>
    <scope>NUCLEOTIDE SEQUENCE [LARGE SCALE GENOMIC DNA]</scope>
</reference>
<evidence type="ECO:0000256" key="1">
    <source>
        <dbReference type="ARBA" id="ARBA00004613"/>
    </source>
</evidence>
<keyword evidence="3" id="KW-0217">Developmental protein</keyword>
<evidence type="ECO:0000256" key="6">
    <source>
        <dbReference type="ARBA" id="ARBA00022782"/>
    </source>
</evidence>
<comment type="similarity">
    <text evidence="2 9">Belongs to the heparin-binding growth factors family.</text>
</comment>
<dbReference type="EMBL" id="BFAA01001532">
    <property type="protein sequence ID" value="GCB66902.1"/>
    <property type="molecule type" value="Genomic_DNA"/>
</dbReference>
<proteinExistence type="inferred from homology"/>
<evidence type="ECO:0000256" key="9">
    <source>
        <dbReference type="RuleBase" id="RU049442"/>
    </source>
</evidence>
<dbReference type="SMART" id="SM00442">
    <property type="entry name" value="FGF"/>
    <property type="match status" value="1"/>
</dbReference>
<dbReference type="OMA" id="RISGAHN"/>
<dbReference type="AlphaFoldDB" id="A0A401P171"/>
<name>A0A401P171_SCYTO</name>
<gene>
    <name evidence="10" type="ORF">scyTo_0005049</name>
</gene>
<keyword evidence="4" id="KW-0964">Secreted</keyword>
<dbReference type="STRING" id="75743.A0A401P171"/>
<dbReference type="GO" id="GO:0030154">
    <property type="term" value="P:cell differentiation"/>
    <property type="evidence" value="ECO:0007669"/>
    <property type="project" value="UniProtKB-KW"/>
</dbReference>
<comment type="caution">
    <text evidence="10">The sequence shown here is derived from an EMBL/GenBank/DDBJ whole genome shotgun (WGS) entry which is preliminary data.</text>
</comment>
<dbReference type="PANTHER" id="PTHR11486">
    <property type="entry name" value="FIBROBLAST GROWTH FACTOR"/>
    <property type="match status" value="1"/>
</dbReference>
<dbReference type="GO" id="GO:0008083">
    <property type="term" value="F:growth factor activity"/>
    <property type="evidence" value="ECO:0007669"/>
    <property type="project" value="UniProtKB-KW"/>
</dbReference>
<evidence type="ECO:0000256" key="4">
    <source>
        <dbReference type="ARBA" id="ARBA00022525"/>
    </source>
</evidence>
<evidence type="ECO:0000313" key="10">
    <source>
        <dbReference type="EMBL" id="GCB66902.1"/>
    </source>
</evidence>
<evidence type="ECO:0000256" key="7">
    <source>
        <dbReference type="ARBA" id="ARBA00023030"/>
    </source>
</evidence>
<evidence type="ECO:0000256" key="3">
    <source>
        <dbReference type="ARBA" id="ARBA00022473"/>
    </source>
</evidence>
<dbReference type="InterPro" id="IPR002209">
    <property type="entry name" value="Fibroblast_GF_fam"/>
</dbReference>
<organism evidence="10 11">
    <name type="scientific">Scyliorhinus torazame</name>
    <name type="common">Cloudy catshark</name>
    <name type="synonym">Catulus torazame</name>
    <dbReference type="NCBI Taxonomy" id="75743"/>
    <lineage>
        <taxon>Eukaryota</taxon>
        <taxon>Metazoa</taxon>
        <taxon>Chordata</taxon>
        <taxon>Craniata</taxon>
        <taxon>Vertebrata</taxon>
        <taxon>Chondrichthyes</taxon>
        <taxon>Elasmobranchii</taxon>
        <taxon>Galeomorphii</taxon>
        <taxon>Galeoidea</taxon>
        <taxon>Carcharhiniformes</taxon>
        <taxon>Scyliorhinidae</taxon>
        <taxon>Scyliorhinus</taxon>
    </lineage>
</organism>
<protein>
    <recommendedName>
        <fullName evidence="9">Fibroblast growth factor</fullName>
        <shortName evidence="9">FGF</shortName>
    </recommendedName>
</protein>
<dbReference type="Gene3D" id="2.80.10.50">
    <property type="match status" value="1"/>
</dbReference>
<dbReference type="OrthoDB" id="5960247at2759"/>
<dbReference type="GO" id="GO:0051781">
    <property type="term" value="P:positive regulation of cell division"/>
    <property type="evidence" value="ECO:0007669"/>
    <property type="project" value="UniProtKB-KW"/>
</dbReference>
<comment type="subcellular location">
    <subcellularLocation>
        <location evidence="1">Secreted</location>
    </subcellularLocation>
</comment>
<keyword evidence="11" id="KW-1185">Reference proteome</keyword>
<evidence type="ECO:0000256" key="2">
    <source>
        <dbReference type="ARBA" id="ARBA00007936"/>
    </source>
</evidence>
<dbReference type="InterPro" id="IPR008996">
    <property type="entry name" value="IL1/FGF"/>
</dbReference>
<evidence type="ECO:0000256" key="5">
    <source>
        <dbReference type="ARBA" id="ARBA00022729"/>
    </source>
</evidence>
<evidence type="ECO:0000313" key="11">
    <source>
        <dbReference type="Proteomes" id="UP000288216"/>
    </source>
</evidence>
<keyword evidence="6" id="KW-0221">Differentiation</keyword>
<dbReference type="Proteomes" id="UP000288216">
    <property type="component" value="Unassembled WGS sequence"/>
</dbReference>
<keyword evidence="5" id="KW-0732">Signal</keyword>
<sequence>MVNRMAPDSHKNGLEYLQKLIAAPNQGQSASAKLQKEATMLPAGLTASVLQYPKSPPGISKCINCSPTCWFKLIRMFHQATIDWTWPVVLLGLLTGIASPAPIATKARGSLEGRWETLLSRSLYPISGRSLDRGWDRDYFTGIKRVRRLYCNVGIGFHLQITADGHINGAHTENQYSLLMISTVELGVVSLYGVKSHAFIAMNSKGRLYTAVAFNNECEFRERLLPNRYNVYESKTYPGMYIALSKHGRAKRGSKVSPILRVTHFLPRL</sequence>
<dbReference type="Pfam" id="PF00167">
    <property type="entry name" value="FGF"/>
    <property type="match status" value="1"/>
</dbReference>
<dbReference type="GO" id="GO:0005576">
    <property type="term" value="C:extracellular region"/>
    <property type="evidence" value="ECO:0007669"/>
    <property type="project" value="UniProtKB-SubCell"/>
</dbReference>